<organism evidence="3 4">
    <name type="scientific">Inhella inkyongensis</name>
    <dbReference type="NCBI Taxonomy" id="392593"/>
    <lineage>
        <taxon>Bacteria</taxon>
        <taxon>Pseudomonadati</taxon>
        <taxon>Pseudomonadota</taxon>
        <taxon>Betaproteobacteria</taxon>
        <taxon>Burkholderiales</taxon>
        <taxon>Sphaerotilaceae</taxon>
        <taxon>Inhella</taxon>
    </lineage>
</organism>
<gene>
    <name evidence="3" type="ORF">HNQ51_003654</name>
</gene>
<dbReference type="OrthoDB" id="5297272at2"/>
<feature type="chain" id="PRO_5032837791" evidence="2">
    <location>
        <begin position="25"/>
        <end position="168"/>
    </location>
</feature>
<feature type="signal peptide" evidence="2">
    <location>
        <begin position="1"/>
        <end position="24"/>
    </location>
</feature>
<protein>
    <submittedName>
        <fullName evidence="3">Uncharacterized protein</fullName>
    </submittedName>
</protein>
<feature type="region of interest" description="Disordered" evidence="1">
    <location>
        <begin position="20"/>
        <end position="57"/>
    </location>
</feature>
<proteinExistence type="predicted"/>
<dbReference type="RefSeq" id="WP_138856430.1">
    <property type="nucleotide sequence ID" value="NZ_CP040709.1"/>
</dbReference>
<reference evidence="3 4" key="1">
    <citation type="submission" date="2020-08" db="EMBL/GenBank/DDBJ databases">
        <title>Genomic Encyclopedia of Type Strains, Phase IV (KMG-IV): sequencing the most valuable type-strain genomes for metagenomic binning, comparative biology and taxonomic classification.</title>
        <authorList>
            <person name="Goeker M."/>
        </authorList>
    </citation>
    <scope>NUCLEOTIDE SEQUENCE [LARGE SCALE GENOMIC DNA]</scope>
    <source>
        <strain evidence="3 4">DSM 23958</strain>
    </source>
</reference>
<name>A0A840S9V5_9BURK</name>
<keyword evidence="2" id="KW-0732">Signal</keyword>
<keyword evidence="4" id="KW-1185">Reference proteome</keyword>
<comment type="caution">
    <text evidence="3">The sequence shown here is derived from an EMBL/GenBank/DDBJ whole genome shotgun (WGS) entry which is preliminary data.</text>
</comment>
<evidence type="ECO:0000313" key="4">
    <source>
        <dbReference type="Proteomes" id="UP000554837"/>
    </source>
</evidence>
<sequence length="168" mass="17799">MRTLILASLLLAAAPALLATPAPAPSDKPTPKAAVKKTAKSKKPAAPALPTEPEHLDDERMAVVPRVLVGESRCEFGRSVRVEPHPSLNGRFLLSIDKQQHTVTPQPTTTGVIRLENAHSGLVWLQVPVKSMLMNAKVGQRMADNCLHTAQAAELAAQETAGTPAAAQ</sequence>
<dbReference type="EMBL" id="JACHHO010000009">
    <property type="protein sequence ID" value="MBB5206308.1"/>
    <property type="molecule type" value="Genomic_DNA"/>
</dbReference>
<evidence type="ECO:0000256" key="2">
    <source>
        <dbReference type="SAM" id="SignalP"/>
    </source>
</evidence>
<feature type="compositionally biased region" description="Basic residues" evidence="1">
    <location>
        <begin position="34"/>
        <end position="43"/>
    </location>
</feature>
<evidence type="ECO:0000313" key="3">
    <source>
        <dbReference type="EMBL" id="MBB5206308.1"/>
    </source>
</evidence>
<dbReference type="AlphaFoldDB" id="A0A840S9V5"/>
<evidence type="ECO:0000256" key="1">
    <source>
        <dbReference type="SAM" id="MobiDB-lite"/>
    </source>
</evidence>
<dbReference type="Proteomes" id="UP000554837">
    <property type="component" value="Unassembled WGS sequence"/>
</dbReference>
<accession>A0A840S9V5</accession>